<dbReference type="InterPro" id="IPR011711">
    <property type="entry name" value="GntR_C"/>
</dbReference>
<protein>
    <recommendedName>
        <fullName evidence="4">GntR C-terminal domain-containing protein</fullName>
    </recommendedName>
</protein>
<evidence type="ECO:0000256" key="1">
    <source>
        <dbReference type="ARBA" id="ARBA00023015"/>
    </source>
</evidence>
<evidence type="ECO:0000256" key="3">
    <source>
        <dbReference type="ARBA" id="ARBA00023163"/>
    </source>
</evidence>
<dbReference type="Pfam" id="PF07729">
    <property type="entry name" value="FCD"/>
    <property type="match status" value="1"/>
</dbReference>
<dbReference type="SUPFAM" id="SSF48008">
    <property type="entry name" value="GntR ligand-binding domain-like"/>
    <property type="match status" value="1"/>
</dbReference>
<evidence type="ECO:0000256" key="2">
    <source>
        <dbReference type="ARBA" id="ARBA00023125"/>
    </source>
</evidence>
<evidence type="ECO:0000313" key="6">
    <source>
        <dbReference type="Proteomes" id="UP001157161"/>
    </source>
</evidence>
<reference evidence="5" key="1">
    <citation type="journal article" date="2014" name="Int. J. Syst. Evol. Microbiol.">
        <title>Complete genome sequence of Corynebacterium casei LMG S-19264T (=DSM 44701T), isolated from a smear-ripened cheese.</title>
        <authorList>
            <consortium name="US DOE Joint Genome Institute (JGI-PGF)"/>
            <person name="Walter F."/>
            <person name="Albersmeier A."/>
            <person name="Kalinowski J."/>
            <person name="Ruckert C."/>
        </authorList>
    </citation>
    <scope>NUCLEOTIDE SEQUENCE</scope>
    <source>
        <strain evidence="5">NBRC 112290</strain>
    </source>
</reference>
<name>A0AA37XBG5_9MICO</name>
<dbReference type="Proteomes" id="UP001157161">
    <property type="component" value="Unassembled WGS sequence"/>
</dbReference>
<keyword evidence="1" id="KW-0805">Transcription regulation</keyword>
<dbReference type="GO" id="GO:0003677">
    <property type="term" value="F:DNA binding"/>
    <property type="evidence" value="ECO:0007669"/>
    <property type="project" value="UniProtKB-KW"/>
</dbReference>
<dbReference type="InterPro" id="IPR008920">
    <property type="entry name" value="TF_FadR/GntR_C"/>
</dbReference>
<evidence type="ECO:0000313" key="5">
    <source>
        <dbReference type="EMBL" id="GMA30989.1"/>
    </source>
</evidence>
<gene>
    <name evidence="5" type="ORF">GCM10025875_09810</name>
</gene>
<proteinExistence type="predicted"/>
<feature type="domain" description="GntR C-terminal" evidence="4">
    <location>
        <begin position="3"/>
        <end position="61"/>
    </location>
</feature>
<dbReference type="AlphaFoldDB" id="A0AA37XBG5"/>
<dbReference type="EMBL" id="BSUM01000001">
    <property type="protein sequence ID" value="GMA30989.1"/>
    <property type="molecule type" value="Genomic_DNA"/>
</dbReference>
<sequence>MVATHNPLYLQLYSSMIEVFAVHMRDEDAEVGGAHELHHDLVEAIAQGEADRAVAVVSEIFRPHTG</sequence>
<evidence type="ECO:0000259" key="4">
    <source>
        <dbReference type="Pfam" id="PF07729"/>
    </source>
</evidence>
<accession>A0AA37XBG5</accession>
<organism evidence="5 6">
    <name type="scientific">Litorihabitans aurantiacus</name>
    <dbReference type="NCBI Taxonomy" id="1930061"/>
    <lineage>
        <taxon>Bacteria</taxon>
        <taxon>Bacillati</taxon>
        <taxon>Actinomycetota</taxon>
        <taxon>Actinomycetes</taxon>
        <taxon>Micrococcales</taxon>
        <taxon>Beutenbergiaceae</taxon>
        <taxon>Litorihabitans</taxon>
    </lineage>
</organism>
<keyword evidence="3" id="KW-0804">Transcription</keyword>
<reference evidence="5" key="2">
    <citation type="submission" date="2023-02" db="EMBL/GenBank/DDBJ databases">
        <authorList>
            <person name="Sun Q."/>
            <person name="Mori K."/>
        </authorList>
    </citation>
    <scope>NUCLEOTIDE SEQUENCE</scope>
    <source>
        <strain evidence="5">NBRC 112290</strain>
    </source>
</reference>
<keyword evidence="6" id="KW-1185">Reference proteome</keyword>
<dbReference type="Gene3D" id="1.20.120.530">
    <property type="entry name" value="GntR ligand-binding domain-like"/>
    <property type="match status" value="1"/>
</dbReference>
<comment type="caution">
    <text evidence="5">The sequence shown here is derived from an EMBL/GenBank/DDBJ whole genome shotgun (WGS) entry which is preliminary data.</text>
</comment>
<keyword evidence="2" id="KW-0238">DNA-binding</keyword>